<dbReference type="EMBL" id="JADEWU010000036">
    <property type="protein sequence ID" value="MBE9144604.1"/>
    <property type="molecule type" value="Genomic_DNA"/>
</dbReference>
<evidence type="ECO:0000313" key="1">
    <source>
        <dbReference type="EMBL" id="MBE9144604.1"/>
    </source>
</evidence>
<organism evidence="1 2">
    <name type="scientific">Planktothrix mougeotii LEGE 06226</name>
    <dbReference type="NCBI Taxonomy" id="1828728"/>
    <lineage>
        <taxon>Bacteria</taxon>
        <taxon>Bacillati</taxon>
        <taxon>Cyanobacteriota</taxon>
        <taxon>Cyanophyceae</taxon>
        <taxon>Oscillatoriophycideae</taxon>
        <taxon>Oscillatoriales</taxon>
        <taxon>Microcoleaceae</taxon>
        <taxon>Planktothrix</taxon>
    </lineage>
</organism>
<dbReference type="Proteomes" id="UP000640725">
    <property type="component" value="Unassembled WGS sequence"/>
</dbReference>
<gene>
    <name evidence="1" type="ORF">IQ236_15445</name>
</gene>
<protein>
    <recommendedName>
        <fullName evidence="3">Pentapeptide repeat-containing protein</fullName>
    </recommendedName>
</protein>
<proteinExistence type="predicted"/>
<comment type="caution">
    <text evidence="1">The sequence shown here is derived from an EMBL/GenBank/DDBJ whole genome shotgun (WGS) entry which is preliminary data.</text>
</comment>
<sequence length="23" mass="2544">MLIETILLRMNLTGAKLNGTNLN</sequence>
<dbReference type="RefSeq" id="WP_193870146.1">
    <property type="nucleotide sequence ID" value="NZ_JADEWU010000036.1"/>
</dbReference>
<name>A0ABR9UER5_9CYAN</name>
<accession>A0ABR9UER5</accession>
<keyword evidence="2" id="KW-1185">Reference proteome</keyword>
<evidence type="ECO:0000313" key="2">
    <source>
        <dbReference type="Proteomes" id="UP000640725"/>
    </source>
</evidence>
<reference evidence="1 2" key="1">
    <citation type="submission" date="2020-10" db="EMBL/GenBank/DDBJ databases">
        <authorList>
            <person name="Castelo-Branco R."/>
            <person name="Eusebio N."/>
            <person name="Adriana R."/>
            <person name="Vieira A."/>
            <person name="Brugerolle De Fraissinette N."/>
            <person name="Rezende De Castro R."/>
            <person name="Schneider M.P."/>
            <person name="Vasconcelos V."/>
            <person name="Leao P.N."/>
        </authorList>
    </citation>
    <scope>NUCLEOTIDE SEQUENCE [LARGE SCALE GENOMIC DNA]</scope>
    <source>
        <strain evidence="1 2">LEGE 06226</strain>
    </source>
</reference>
<evidence type="ECO:0008006" key="3">
    <source>
        <dbReference type="Google" id="ProtNLM"/>
    </source>
</evidence>